<dbReference type="PATRIC" id="fig|86416.3.peg.2596"/>
<name>R4K704_CLOPA</name>
<dbReference type="PANTHER" id="PTHR46383">
    <property type="entry name" value="ASPARTATE AMINOTRANSFERASE"/>
    <property type="match status" value="1"/>
</dbReference>
<evidence type="ECO:0000256" key="2">
    <source>
        <dbReference type="ARBA" id="ARBA00007441"/>
    </source>
</evidence>
<dbReference type="CDD" id="cd00609">
    <property type="entry name" value="AAT_like"/>
    <property type="match status" value="1"/>
</dbReference>
<comment type="cofactor">
    <cofactor evidence="1 6">
        <name>pyridoxal 5'-phosphate</name>
        <dbReference type="ChEBI" id="CHEBI:597326"/>
    </cofactor>
</comment>
<evidence type="ECO:0000256" key="4">
    <source>
        <dbReference type="ARBA" id="ARBA00022679"/>
    </source>
</evidence>
<dbReference type="SUPFAM" id="SSF53383">
    <property type="entry name" value="PLP-dependent transferases"/>
    <property type="match status" value="1"/>
</dbReference>
<feature type="domain" description="Aminotransferase class I/classII large" evidence="7">
    <location>
        <begin position="31"/>
        <end position="390"/>
    </location>
</feature>
<dbReference type="Pfam" id="PF00155">
    <property type="entry name" value="Aminotran_1_2"/>
    <property type="match status" value="1"/>
</dbReference>
<sequence>MILSNKAKNISPSLTLAITAKVKEMRKNGIDVIGFGAGEPDFNTPKNIQLAAIKAMEEGYTKYTAASGIIELKKAIANKFKKDNNLTYDVSQIIISNGAKQCINDVFQAILNPQDEVIISSPYWVTYPELVKLSDGVPVIITTEEKNSFKFTINDLEKAVTAKTKVIILNSPNNPTGTVYSKEEIEKIAEFAKKHDLLIISDEIYEKLIYGDFKHFSIASISEDSFKRTIVINGMSKTYAMTGWRVGYAASGNTEIIKLMSNVQGHTTANPNSIAQYASVEALTGDQSSVEFMISKFKERRNYMVNKINSIENVSCTRPEGAFYVMMNISKLIGKTINGKTINGSIDFAESLLEDNKVAVVPGDAFGVSEYVRLSYATSMENIEEGLERIHNFVNKIY</sequence>
<dbReference type="FunFam" id="3.40.640.10:FF:000033">
    <property type="entry name" value="Aspartate aminotransferase"/>
    <property type="match status" value="1"/>
</dbReference>
<dbReference type="HOGENOM" id="CLU_017584_4_3_9"/>
<dbReference type="RefSeq" id="WP_015615765.1">
    <property type="nucleotide sequence ID" value="NC_021182.1"/>
</dbReference>
<protein>
    <recommendedName>
        <fullName evidence="6">Aminotransferase</fullName>
        <ecNumber evidence="6">2.6.1.-</ecNumber>
    </recommendedName>
</protein>
<dbReference type="EC" id="2.6.1.-" evidence="6"/>
<dbReference type="GO" id="GO:0006520">
    <property type="term" value="P:amino acid metabolic process"/>
    <property type="evidence" value="ECO:0007669"/>
    <property type="project" value="InterPro"/>
</dbReference>
<keyword evidence="9" id="KW-1185">Reference proteome</keyword>
<dbReference type="GO" id="GO:0008483">
    <property type="term" value="F:transaminase activity"/>
    <property type="evidence" value="ECO:0007669"/>
    <property type="project" value="UniProtKB-KW"/>
</dbReference>
<accession>R4K704</accession>
<proteinExistence type="inferred from homology"/>
<dbReference type="PANTHER" id="PTHR46383:SF1">
    <property type="entry name" value="ASPARTATE AMINOTRANSFERASE"/>
    <property type="match status" value="1"/>
</dbReference>
<dbReference type="EMBL" id="CP003261">
    <property type="protein sequence ID" value="AGK97466.1"/>
    <property type="molecule type" value="Genomic_DNA"/>
</dbReference>
<dbReference type="AlphaFoldDB" id="R4K704"/>
<dbReference type="InterPro" id="IPR015421">
    <property type="entry name" value="PyrdxlP-dep_Trfase_major"/>
</dbReference>
<organism evidence="8 9">
    <name type="scientific">Clostridium pasteurianum BC1</name>
    <dbReference type="NCBI Taxonomy" id="86416"/>
    <lineage>
        <taxon>Bacteria</taxon>
        <taxon>Bacillati</taxon>
        <taxon>Bacillota</taxon>
        <taxon>Clostridia</taxon>
        <taxon>Eubacteriales</taxon>
        <taxon>Clostridiaceae</taxon>
        <taxon>Clostridium</taxon>
    </lineage>
</organism>
<keyword evidence="5" id="KW-0663">Pyridoxal phosphate</keyword>
<dbReference type="Proteomes" id="UP000013523">
    <property type="component" value="Chromosome"/>
</dbReference>
<dbReference type="Gene3D" id="3.40.640.10">
    <property type="entry name" value="Type I PLP-dependent aspartate aminotransferase-like (Major domain)"/>
    <property type="match status" value="1"/>
</dbReference>
<keyword evidence="4 6" id="KW-0808">Transferase</keyword>
<dbReference type="KEGG" id="cpas:Clopa_2608"/>
<evidence type="ECO:0000256" key="1">
    <source>
        <dbReference type="ARBA" id="ARBA00001933"/>
    </source>
</evidence>
<evidence type="ECO:0000313" key="9">
    <source>
        <dbReference type="Proteomes" id="UP000013523"/>
    </source>
</evidence>
<evidence type="ECO:0000256" key="6">
    <source>
        <dbReference type="RuleBase" id="RU000481"/>
    </source>
</evidence>
<dbReference type="eggNOG" id="COG0436">
    <property type="taxonomic scope" value="Bacteria"/>
</dbReference>
<dbReference type="GO" id="GO:0030170">
    <property type="term" value="F:pyridoxal phosphate binding"/>
    <property type="evidence" value="ECO:0007669"/>
    <property type="project" value="InterPro"/>
</dbReference>
<dbReference type="InterPro" id="IPR004839">
    <property type="entry name" value="Aminotransferase_I/II_large"/>
</dbReference>
<comment type="similarity">
    <text evidence="2 6">Belongs to the class-I pyridoxal-phosphate-dependent aminotransferase family.</text>
</comment>
<dbReference type="PROSITE" id="PS00105">
    <property type="entry name" value="AA_TRANSFER_CLASS_1"/>
    <property type="match status" value="1"/>
</dbReference>
<dbReference type="OrthoDB" id="9802328at2"/>
<dbReference type="InterPro" id="IPR004838">
    <property type="entry name" value="NHTrfase_class1_PyrdxlP-BS"/>
</dbReference>
<gene>
    <name evidence="8" type="ORF">Clopa_2608</name>
</gene>
<dbReference type="InterPro" id="IPR015422">
    <property type="entry name" value="PyrdxlP-dep_Trfase_small"/>
</dbReference>
<evidence type="ECO:0000256" key="3">
    <source>
        <dbReference type="ARBA" id="ARBA00022576"/>
    </source>
</evidence>
<evidence type="ECO:0000313" key="8">
    <source>
        <dbReference type="EMBL" id="AGK97466.1"/>
    </source>
</evidence>
<evidence type="ECO:0000259" key="7">
    <source>
        <dbReference type="Pfam" id="PF00155"/>
    </source>
</evidence>
<dbReference type="InterPro" id="IPR050596">
    <property type="entry name" value="AspAT/PAT-like"/>
</dbReference>
<reference evidence="8 9" key="1">
    <citation type="submission" date="2012-01" db="EMBL/GenBank/DDBJ databases">
        <title>Complete sequence of chromosome of Clostridium pasteurianum BC1.</title>
        <authorList>
            <consortium name="US DOE Joint Genome Institute"/>
            <person name="Lucas S."/>
            <person name="Han J."/>
            <person name="Lapidus A."/>
            <person name="Cheng J.-F."/>
            <person name="Goodwin L."/>
            <person name="Pitluck S."/>
            <person name="Peters L."/>
            <person name="Mikhailova N."/>
            <person name="Teshima H."/>
            <person name="Detter J.C."/>
            <person name="Han C."/>
            <person name="Tapia R."/>
            <person name="Land M."/>
            <person name="Hauser L."/>
            <person name="Kyrpides N."/>
            <person name="Ivanova N."/>
            <person name="Pagani I."/>
            <person name="Dunn J."/>
            <person name="Taghavi S."/>
            <person name="Francis A."/>
            <person name="van der Lelie D."/>
            <person name="Woyke T."/>
        </authorList>
    </citation>
    <scope>NUCLEOTIDE SEQUENCE [LARGE SCALE GENOMIC DNA]</scope>
    <source>
        <strain evidence="8 9">BC1</strain>
    </source>
</reference>
<keyword evidence="3 6" id="KW-0032">Aminotransferase</keyword>
<dbReference type="Gene3D" id="3.90.1150.10">
    <property type="entry name" value="Aspartate Aminotransferase, domain 1"/>
    <property type="match status" value="1"/>
</dbReference>
<dbReference type="InterPro" id="IPR015424">
    <property type="entry name" value="PyrdxlP-dep_Trfase"/>
</dbReference>
<dbReference type="STRING" id="86416.Clopa_2608"/>
<evidence type="ECO:0000256" key="5">
    <source>
        <dbReference type="ARBA" id="ARBA00022898"/>
    </source>
</evidence>